<protein>
    <submittedName>
        <fullName evidence="2">Uncharacterized protein</fullName>
    </submittedName>
</protein>
<evidence type="ECO:0000313" key="3">
    <source>
        <dbReference type="Proteomes" id="UP000626092"/>
    </source>
</evidence>
<name>A0A834LJ93_RHOSS</name>
<reference evidence="2" key="1">
    <citation type="submission" date="2019-11" db="EMBL/GenBank/DDBJ databases">
        <authorList>
            <person name="Liu Y."/>
            <person name="Hou J."/>
            <person name="Li T.-Q."/>
            <person name="Guan C.-H."/>
            <person name="Wu X."/>
            <person name="Wu H.-Z."/>
            <person name="Ling F."/>
            <person name="Zhang R."/>
            <person name="Shi X.-G."/>
            <person name="Ren J.-P."/>
            <person name="Chen E.-F."/>
            <person name="Sun J.-M."/>
        </authorList>
    </citation>
    <scope>NUCLEOTIDE SEQUENCE</scope>
    <source>
        <strain evidence="2">Adult_tree_wgs_1</strain>
        <tissue evidence="2">Leaves</tissue>
    </source>
</reference>
<evidence type="ECO:0000313" key="2">
    <source>
        <dbReference type="EMBL" id="KAF7138425.1"/>
    </source>
</evidence>
<proteinExistence type="predicted"/>
<feature type="region of interest" description="Disordered" evidence="1">
    <location>
        <begin position="83"/>
        <end position="109"/>
    </location>
</feature>
<keyword evidence="3" id="KW-1185">Reference proteome</keyword>
<dbReference type="OrthoDB" id="1306001at2759"/>
<evidence type="ECO:0000256" key="1">
    <source>
        <dbReference type="SAM" id="MobiDB-lite"/>
    </source>
</evidence>
<dbReference type="EMBL" id="WJXA01000007">
    <property type="protein sequence ID" value="KAF7138425.1"/>
    <property type="molecule type" value="Genomic_DNA"/>
</dbReference>
<accession>A0A834LJ93</accession>
<comment type="caution">
    <text evidence="2">The sequence shown here is derived from an EMBL/GenBank/DDBJ whole genome shotgun (WGS) entry which is preliminary data.</text>
</comment>
<gene>
    <name evidence="2" type="ORF">RHSIM_Rhsim07G0053500</name>
</gene>
<sequence length="282" mass="32586">MLFDYPADLIVTQLPWQHKAGGKLLAKEPVDPSKQSNVEISENREKEIWRRRGIPESSKQGEEGLKKIQGWRKMTLSELLVHHTRSQGSAVSRDGEDDEVDRNDRMTAGRRRKSNWVTWQLTVTRKRMTCHDESSNSTHGLDSIVQDSLSPLQEKSLESGDPACLYVDPPMLLVKLNPSAVRKSIRSQQYGDSLSKYGIDEVFGYIFDSQEQEQNMIDKELQNTIMVGLSILYTQKEAMVVDMVDDQNQDFWKFQFRRVLYDWEREQLQNLVQLLSGIALQH</sequence>
<dbReference type="AlphaFoldDB" id="A0A834LJ93"/>
<organism evidence="2 3">
    <name type="scientific">Rhododendron simsii</name>
    <name type="common">Sims's rhododendron</name>
    <dbReference type="NCBI Taxonomy" id="118357"/>
    <lineage>
        <taxon>Eukaryota</taxon>
        <taxon>Viridiplantae</taxon>
        <taxon>Streptophyta</taxon>
        <taxon>Embryophyta</taxon>
        <taxon>Tracheophyta</taxon>
        <taxon>Spermatophyta</taxon>
        <taxon>Magnoliopsida</taxon>
        <taxon>eudicotyledons</taxon>
        <taxon>Gunneridae</taxon>
        <taxon>Pentapetalae</taxon>
        <taxon>asterids</taxon>
        <taxon>Ericales</taxon>
        <taxon>Ericaceae</taxon>
        <taxon>Ericoideae</taxon>
        <taxon>Rhodoreae</taxon>
        <taxon>Rhododendron</taxon>
    </lineage>
</organism>
<dbReference type="Proteomes" id="UP000626092">
    <property type="component" value="Unassembled WGS sequence"/>
</dbReference>